<keyword evidence="1" id="KW-0040">ANK repeat</keyword>
<feature type="compositionally biased region" description="Low complexity" evidence="2">
    <location>
        <begin position="190"/>
        <end position="204"/>
    </location>
</feature>
<dbReference type="PANTHER" id="PTHR16027:SF6">
    <property type="entry name" value="DILUTE DOMAIN-CONTAINING PROTEIN"/>
    <property type="match status" value="1"/>
</dbReference>
<feature type="domain" description="Dilute" evidence="3">
    <location>
        <begin position="388"/>
        <end position="759"/>
    </location>
</feature>
<dbReference type="EMBL" id="LN483167">
    <property type="protein sequence ID" value="CDZ97103.1"/>
    <property type="molecule type" value="Genomic_DNA"/>
</dbReference>
<feature type="region of interest" description="Disordered" evidence="2">
    <location>
        <begin position="266"/>
        <end position="323"/>
    </location>
</feature>
<dbReference type="InterPro" id="IPR052072">
    <property type="entry name" value="Vascular_dev_regulator"/>
</dbReference>
<feature type="compositionally biased region" description="Low complexity" evidence="2">
    <location>
        <begin position="595"/>
        <end position="607"/>
    </location>
</feature>
<dbReference type="Gene3D" id="1.25.40.20">
    <property type="entry name" value="Ankyrin repeat-containing domain"/>
    <property type="match status" value="1"/>
</dbReference>
<dbReference type="PROSITE" id="PS50088">
    <property type="entry name" value="ANK_REPEAT"/>
    <property type="match status" value="1"/>
</dbReference>
<dbReference type="SUPFAM" id="SSF48403">
    <property type="entry name" value="Ankyrin repeat"/>
    <property type="match status" value="1"/>
</dbReference>
<reference evidence="4" key="1">
    <citation type="submission" date="2014-08" db="EMBL/GenBank/DDBJ databases">
        <authorList>
            <person name="Sharma Rahul"/>
            <person name="Thines Marco"/>
        </authorList>
    </citation>
    <scope>NUCLEOTIDE SEQUENCE</scope>
</reference>
<feature type="compositionally biased region" description="Basic and acidic residues" evidence="2">
    <location>
        <begin position="230"/>
        <end position="243"/>
    </location>
</feature>
<proteinExistence type="predicted"/>
<dbReference type="SMART" id="SM00248">
    <property type="entry name" value="ANK"/>
    <property type="match status" value="2"/>
</dbReference>
<feature type="region of interest" description="Disordered" evidence="2">
    <location>
        <begin position="570"/>
        <end position="607"/>
    </location>
</feature>
<feature type="compositionally biased region" description="Low complexity" evidence="2">
    <location>
        <begin position="1029"/>
        <end position="1043"/>
    </location>
</feature>
<dbReference type="Pfam" id="PF01843">
    <property type="entry name" value="DIL"/>
    <property type="match status" value="1"/>
</dbReference>
<dbReference type="InterPro" id="IPR037986">
    <property type="entry name" value="Myo5p-like_CBD_DIL"/>
</dbReference>
<feature type="compositionally biased region" description="Low complexity" evidence="2">
    <location>
        <begin position="875"/>
        <end position="902"/>
    </location>
</feature>
<feature type="compositionally biased region" description="Low complexity" evidence="2">
    <location>
        <begin position="216"/>
        <end position="226"/>
    </location>
</feature>
<organism evidence="4">
    <name type="scientific">Phaffia rhodozyma</name>
    <name type="common">Yeast</name>
    <name type="synonym">Xanthophyllomyces dendrorhous</name>
    <dbReference type="NCBI Taxonomy" id="264483"/>
    <lineage>
        <taxon>Eukaryota</taxon>
        <taxon>Fungi</taxon>
        <taxon>Dikarya</taxon>
        <taxon>Basidiomycota</taxon>
        <taxon>Agaricomycotina</taxon>
        <taxon>Tremellomycetes</taxon>
        <taxon>Cystofilobasidiales</taxon>
        <taxon>Mrakiaceae</taxon>
        <taxon>Phaffia</taxon>
    </lineage>
</organism>
<dbReference type="PANTHER" id="PTHR16027">
    <property type="entry name" value="DILUTE DOMAIN-CONTAINING PROTEIN YPR089W"/>
    <property type="match status" value="1"/>
</dbReference>
<feature type="region of interest" description="Disordered" evidence="2">
    <location>
        <begin position="1027"/>
        <end position="1094"/>
    </location>
</feature>
<accession>A0A0F7SH65</accession>
<evidence type="ECO:0000256" key="1">
    <source>
        <dbReference type="PROSITE-ProRule" id="PRU00023"/>
    </source>
</evidence>
<dbReference type="Pfam" id="PF00023">
    <property type="entry name" value="Ank"/>
    <property type="match status" value="1"/>
</dbReference>
<evidence type="ECO:0000313" key="4">
    <source>
        <dbReference type="EMBL" id="CDZ97103.1"/>
    </source>
</evidence>
<evidence type="ECO:0000259" key="3">
    <source>
        <dbReference type="PROSITE" id="PS51126"/>
    </source>
</evidence>
<sequence length="1094" mass="121742">MILEINFDEGIPALNQATTASAYSLNAPPLPLKPCPENIAPHFDLPPEDLLPVLENALFYSCQSGDSVLLQWLLSLQGGIERLLPLRIVDEDGCDLVSVAIMGSSGREDREECVRMLVPKVGIGGRDSAGWSCLHYAALHSTPALLSFLLTAGADPHLQTRKGLTALDIISDLDSRAEQTIILTSVMTSTPPSYDSYSAPSDSTSNKRPVARRRSTASISASVARSQLARRQEQRELMREKKERWVSTVAEKVGVPAGRLTEKMWEGEEADEVDRKLQRKKREGRKLMNGLNESESESDAIDLEEADRTNSVNGDDEDEDDYDDDPAYSSMLVFSLPTLPSLLDSLISSCPPNPFPREWKAAPANSVYLFARFALYRCDEEWLIELLDSVVDRIEQVIYANADDLSHLAFWLYNCTLLLHLLRSDADLKVACHELDLFISLQELIDAIHVFVIRFIERKVDILLDAALLDWEPMSEEFSDLSFEGEWNFLRNLTGRGTNAKRAAEKIVPRALDVFSSTINTSANANAKNEGCTSTTRGSLDLSGFKIASLKKRASIAEIRSALTQSTKLSTSQTDSSVMEQTAEARSASVSSVMTPKTSKVPKTTPTTPKTITSFLTSVLVVLQLYEVNPAIICQSFAQVYYWIGCETFNRILIRKKYLCRSKAVQIRMNVCAMEDWVREAGLPIRMASKHLESVNQLLQWLQTCSRLDDFDDLVVMVSSLRSLNPVQMRRAVRDYRFEVNEERMSEECAQYLAQLQKDWEKRRTRVGVEARLRELSMNENERPINTDLLDAAVMWVDKLFEEGDSGSGGEHDLPGSPECQGELMDSRFMLPFALPSENTLLTTVPPPGAPFELFHLEEAGLNRVNDTDDENDGRSSLVAGSVRSSMSSSRPSSRASGSCSGARSLRFVRRTHRPVQDLPLGFLTWLDSVETAKVRKDRRTGDGNGGKVMTDLAGPDVRTPVPLSNGSGDRTDPFESCVVAGVEDSRIAPEGRYDGVRSVPTGWSPRMRRMTPSRLDTLRMVHDDQPDVSLSGSLSPSASSVGTLTPGYNTRQLDDELEKEAEKADESNSWFRRKMSWSGSPVSRKRLDQRSAE</sequence>
<dbReference type="SMART" id="SM01132">
    <property type="entry name" value="DIL"/>
    <property type="match status" value="1"/>
</dbReference>
<dbReference type="InterPro" id="IPR002710">
    <property type="entry name" value="Dilute_dom"/>
</dbReference>
<dbReference type="InterPro" id="IPR002110">
    <property type="entry name" value="Ankyrin_rpt"/>
</dbReference>
<protein>
    <submittedName>
        <fullName evidence="4">Dilute</fullName>
    </submittedName>
</protein>
<feature type="region of interest" description="Disordered" evidence="2">
    <location>
        <begin position="190"/>
        <end position="243"/>
    </location>
</feature>
<dbReference type="InterPro" id="IPR036770">
    <property type="entry name" value="Ankyrin_rpt-contain_sf"/>
</dbReference>
<feature type="region of interest" description="Disordered" evidence="2">
    <location>
        <begin position="937"/>
        <end position="960"/>
    </location>
</feature>
<dbReference type="GO" id="GO:0051020">
    <property type="term" value="F:GTPase binding"/>
    <property type="evidence" value="ECO:0007669"/>
    <property type="project" value="TreeGrafter"/>
</dbReference>
<dbReference type="PROSITE" id="PS51126">
    <property type="entry name" value="DILUTE"/>
    <property type="match status" value="1"/>
</dbReference>
<evidence type="ECO:0000256" key="2">
    <source>
        <dbReference type="SAM" id="MobiDB-lite"/>
    </source>
</evidence>
<feature type="region of interest" description="Disordered" evidence="2">
    <location>
        <begin position="864"/>
        <end position="902"/>
    </location>
</feature>
<feature type="compositionally biased region" description="Acidic residues" evidence="2">
    <location>
        <begin position="314"/>
        <end position="323"/>
    </location>
</feature>
<feature type="compositionally biased region" description="Acidic residues" evidence="2">
    <location>
        <begin position="294"/>
        <end position="305"/>
    </location>
</feature>
<name>A0A0F7SH65_PHARH</name>
<feature type="repeat" description="ANK" evidence="1">
    <location>
        <begin position="129"/>
        <end position="161"/>
    </location>
</feature>
<dbReference type="AlphaFoldDB" id="A0A0F7SH65"/>
<dbReference type="CDD" id="cd15473">
    <property type="entry name" value="Myo5p-like_CBD_DIL_ANK"/>
    <property type="match status" value="1"/>
</dbReference>